<dbReference type="InterPro" id="IPR012337">
    <property type="entry name" value="RNaseH-like_sf"/>
</dbReference>
<dbReference type="InterPro" id="IPR009057">
    <property type="entry name" value="Homeodomain-like_sf"/>
</dbReference>
<dbReference type="NCBIfam" id="NF033545">
    <property type="entry name" value="transpos_IS630"/>
    <property type="match status" value="1"/>
</dbReference>
<dbReference type="InterPro" id="IPR038717">
    <property type="entry name" value="Tc1-like_DDE_dom"/>
</dbReference>
<evidence type="ECO:0000313" key="3">
    <source>
        <dbReference type="Proteomes" id="UP000315095"/>
    </source>
</evidence>
<accession>A0A4P5P039</accession>
<evidence type="ECO:0000313" key="2">
    <source>
        <dbReference type="EMBL" id="GCE83506.1"/>
    </source>
</evidence>
<dbReference type="OrthoDB" id="2375382at2"/>
<evidence type="ECO:0000259" key="1">
    <source>
        <dbReference type="Pfam" id="PF13358"/>
    </source>
</evidence>
<organism evidence="2 3">
    <name type="scientific">Komagataeibacter diospyri</name>
    <dbReference type="NCBI Taxonomy" id="1932662"/>
    <lineage>
        <taxon>Bacteria</taxon>
        <taxon>Pseudomonadati</taxon>
        <taxon>Pseudomonadota</taxon>
        <taxon>Alphaproteobacteria</taxon>
        <taxon>Acetobacterales</taxon>
        <taxon>Acetobacteraceae</taxon>
        <taxon>Komagataeibacter</taxon>
    </lineage>
</organism>
<dbReference type="SUPFAM" id="SSF53098">
    <property type="entry name" value="Ribonuclease H-like"/>
    <property type="match status" value="1"/>
</dbReference>
<dbReference type="InterPro" id="IPR047655">
    <property type="entry name" value="Transpos_IS630-like"/>
</dbReference>
<dbReference type="InterPro" id="IPR036397">
    <property type="entry name" value="RNaseH_sf"/>
</dbReference>
<protein>
    <submittedName>
        <fullName evidence="2">Transposase</fullName>
    </submittedName>
</protein>
<comment type="caution">
    <text evidence="2">The sequence shown here is derived from an EMBL/GenBank/DDBJ whole genome shotgun (WGS) entry which is preliminary data.</text>
</comment>
<proteinExistence type="predicted"/>
<dbReference type="SUPFAM" id="SSF46689">
    <property type="entry name" value="Homeodomain-like"/>
    <property type="match status" value="1"/>
</dbReference>
<dbReference type="PANTHER" id="PTHR30347:SF1">
    <property type="entry name" value="MECHANOSENSITIVE CHANNEL MSCK"/>
    <property type="match status" value="1"/>
</dbReference>
<name>A0A4P5P039_9PROT</name>
<feature type="domain" description="Tc1-like transposase DDE" evidence="1">
    <location>
        <begin position="172"/>
        <end position="317"/>
    </location>
</feature>
<dbReference type="Pfam" id="PF13565">
    <property type="entry name" value="HTH_32"/>
    <property type="match status" value="1"/>
</dbReference>
<dbReference type="InterPro" id="IPR052702">
    <property type="entry name" value="MscS-like_channel"/>
</dbReference>
<dbReference type="Proteomes" id="UP000315095">
    <property type="component" value="Unassembled WGS sequence"/>
</dbReference>
<dbReference type="GO" id="GO:0003676">
    <property type="term" value="F:nucleic acid binding"/>
    <property type="evidence" value="ECO:0007669"/>
    <property type="project" value="InterPro"/>
</dbReference>
<dbReference type="AlphaFoldDB" id="A0A4P5P039"/>
<reference evidence="3" key="1">
    <citation type="submission" date="2017-01" db="EMBL/GenBank/DDBJ databases">
        <title>Komagataeibacter sp. MSKU9 whole genome sequencing project.</title>
        <authorList>
            <person name="Matsutani M."/>
            <person name="Naloka K."/>
            <person name="Theeragool G."/>
            <person name="Yakushi T."/>
            <person name="Matsushita K."/>
        </authorList>
    </citation>
    <scope>NUCLEOTIDE SEQUENCE [LARGE SCALE GENOMIC DNA]</scope>
    <source>
        <strain evidence="3">MSKU9</strain>
    </source>
</reference>
<dbReference type="PANTHER" id="PTHR30347">
    <property type="entry name" value="POTASSIUM CHANNEL RELATED"/>
    <property type="match status" value="1"/>
</dbReference>
<dbReference type="Gene3D" id="3.30.420.10">
    <property type="entry name" value="Ribonuclease H-like superfamily/Ribonuclease H"/>
    <property type="match status" value="1"/>
</dbReference>
<gene>
    <name evidence="2" type="ORF">MSKU9_1647</name>
</gene>
<dbReference type="Pfam" id="PF13358">
    <property type="entry name" value="DDE_3"/>
    <property type="match status" value="1"/>
</dbReference>
<sequence length="366" mass="41910">MGRAAVAIELTALERQELESLARARKTGQALARRARIVLAAADGHENRAIRDLTGADINTVGKWRRRFAVDRLEGLYDEPRPGTPRSIGDEEIAETIRRTLEETPRDATHWSLRSMAQAVGYAPSTIHRIWKAFGLQPHRTETFKLSTDPLFVEKVRDIVGLYMAPPERALVLCVDEKSQIQALDRSQPMLPMRPGQVERRTHDYTRHGTTSLFAALDIATGTIIGKCYPKHRSTEFRKFLDQIETNVPTDLDIHLVMDNYATHKTKLIRDWLARRPRWHVHFTPTGASWINQVERFFALVTEKQIRRGIHRSTEALESDIRAFIAVHNEQPKPFKWTRSADDILQAVKRFCLRTTKISETSESGH</sequence>
<dbReference type="EMBL" id="BDLU01000034">
    <property type="protein sequence ID" value="GCE83506.1"/>
    <property type="molecule type" value="Genomic_DNA"/>
</dbReference>
<dbReference type="RefSeq" id="WP_141260848.1">
    <property type="nucleotide sequence ID" value="NZ_BDLU01000034.1"/>
</dbReference>
<keyword evidence="3" id="KW-1185">Reference proteome</keyword>